<reference evidence="1 2" key="2">
    <citation type="submission" date="2014-10" db="EMBL/GenBank/DDBJ databases">
        <title>Comparative genomics of the Paenibacillus odorifer group.</title>
        <authorList>
            <person name="Tsai Y.-C."/>
            <person name="Martin N."/>
            <person name="Korlach J."/>
            <person name="Wiedmann M."/>
        </authorList>
    </citation>
    <scope>NUCLEOTIDE SEQUENCE [LARGE SCALE GENOMIC DNA]</scope>
    <source>
        <strain evidence="1 2">DSM 18334</strain>
    </source>
</reference>
<organism evidence="1 2">
    <name type="scientific">Paenibacillus wynnii</name>
    <dbReference type="NCBI Taxonomy" id="268407"/>
    <lineage>
        <taxon>Bacteria</taxon>
        <taxon>Bacillati</taxon>
        <taxon>Bacillota</taxon>
        <taxon>Bacilli</taxon>
        <taxon>Bacillales</taxon>
        <taxon>Paenibacillaceae</taxon>
        <taxon>Paenibacillus</taxon>
    </lineage>
</organism>
<dbReference type="InterPro" id="IPR008775">
    <property type="entry name" value="Phytyl_CoA_dOase-like"/>
</dbReference>
<dbReference type="EMBL" id="JQCR01000002">
    <property type="protein sequence ID" value="KGE18748.1"/>
    <property type="molecule type" value="Genomic_DNA"/>
</dbReference>
<reference evidence="1 2" key="1">
    <citation type="submission" date="2014-08" db="EMBL/GenBank/DDBJ databases">
        <authorList>
            <person name="den Bakker H.C."/>
        </authorList>
    </citation>
    <scope>NUCLEOTIDE SEQUENCE [LARGE SCALE GENOMIC DNA]</scope>
    <source>
        <strain evidence="1 2">DSM 18334</strain>
    </source>
</reference>
<dbReference type="GO" id="GO:0005506">
    <property type="term" value="F:iron ion binding"/>
    <property type="evidence" value="ECO:0007669"/>
    <property type="project" value="UniProtKB-ARBA"/>
</dbReference>
<comment type="caution">
    <text evidence="1">The sequence shown here is derived from an EMBL/GenBank/DDBJ whole genome shotgun (WGS) entry which is preliminary data.</text>
</comment>
<keyword evidence="2" id="KW-1185">Reference proteome</keyword>
<dbReference type="RefSeq" id="WP_036648975.1">
    <property type="nucleotide sequence ID" value="NZ_JQCR01000002.1"/>
</dbReference>
<dbReference type="PANTHER" id="PTHR20883">
    <property type="entry name" value="PHYTANOYL-COA DIOXYGENASE DOMAIN CONTAINING 1"/>
    <property type="match status" value="1"/>
</dbReference>
<accession>A0A098M9M0</accession>
<protein>
    <submittedName>
        <fullName evidence="1">Phytanoyl-CoA dioxygenase</fullName>
    </submittedName>
</protein>
<sequence length="246" mass="28104">MSVQANESQVKFYHENGYFLPKQQLFSQEKMSLLNQIFEEQLAAKGSKLSDELDTPHFRDERLLEFLLSKEVLDLVEPFIGPNIGLFSSHFICKDPYVGRATPWHEDSAYWKGRADHFDYITTVWLALDRSNQENGCMRVIPGTHKNGFSEYEAVDSQVHTFGSQIKNVDESQAVSFVLEPGQCSLHDSRIIHGAEANNSPYRRCGYTMRYFSTDIKITSLDVNGDPFKIWLARGENLAGNHFVNV</sequence>
<dbReference type="Proteomes" id="UP000029734">
    <property type="component" value="Unassembled WGS sequence"/>
</dbReference>
<name>A0A098M9M0_9BACL</name>
<gene>
    <name evidence="1" type="ORF">PWYN_04710</name>
</gene>
<evidence type="ECO:0000313" key="1">
    <source>
        <dbReference type="EMBL" id="KGE18748.1"/>
    </source>
</evidence>
<proteinExistence type="predicted"/>
<dbReference type="SUPFAM" id="SSF51197">
    <property type="entry name" value="Clavaminate synthase-like"/>
    <property type="match status" value="1"/>
</dbReference>
<dbReference type="GO" id="GO:0016706">
    <property type="term" value="F:2-oxoglutarate-dependent dioxygenase activity"/>
    <property type="evidence" value="ECO:0007669"/>
    <property type="project" value="UniProtKB-ARBA"/>
</dbReference>
<evidence type="ECO:0000313" key="2">
    <source>
        <dbReference type="Proteomes" id="UP000029734"/>
    </source>
</evidence>
<dbReference type="PANTHER" id="PTHR20883:SF48">
    <property type="entry name" value="ECTOINE DIOXYGENASE"/>
    <property type="match status" value="1"/>
</dbReference>
<dbReference type="OrthoDB" id="9814777at2"/>
<dbReference type="eggNOG" id="COG5285">
    <property type="taxonomic scope" value="Bacteria"/>
</dbReference>
<keyword evidence="1" id="KW-0223">Dioxygenase</keyword>
<dbReference type="Pfam" id="PF05721">
    <property type="entry name" value="PhyH"/>
    <property type="match status" value="1"/>
</dbReference>
<keyword evidence="1" id="KW-0560">Oxidoreductase</keyword>
<dbReference type="AlphaFoldDB" id="A0A098M9M0"/>
<dbReference type="STRING" id="268407.PWYN_04710"/>
<dbReference type="Gene3D" id="2.60.120.620">
    <property type="entry name" value="q2cbj1_9rhob like domain"/>
    <property type="match status" value="1"/>
</dbReference>